<reference evidence="4" key="1">
    <citation type="submission" date="2020-05" db="EMBL/GenBank/DDBJ databases">
        <authorList>
            <person name="Chiriac C."/>
            <person name="Salcher M."/>
            <person name="Ghai R."/>
            <person name="Kavagutti S V."/>
        </authorList>
    </citation>
    <scope>NUCLEOTIDE SEQUENCE</scope>
</reference>
<keyword evidence="1" id="KW-0175">Coiled coil</keyword>
<dbReference type="EMBL" id="CAEZTM010000121">
    <property type="protein sequence ID" value="CAB4582675.1"/>
    <property type="molecule type" value="Genomic_DNA"/>
</dbReference>
<evidence type="ECO:0000256" key="3">
    <source>
        <dbReference type="SAM" id="Phobius"/>
    </source>
</evidence>
<dbReference type="AlphaFoldDB" id="A0A6J6F530"/>
<gene>
    <name evidence="4" type="ORF">UFOPK1684_01517</name>
</gene>
<keyword evidence="3" id="KW-0472">Membrane</keyword>
<name>A0A6J6F530_9ZZZZ</name>
<protein>
    <submittedName>
        <fullName evidence="4">Unannotated protein</fullName>
    </submittedName>
</protein>
<evidence type="ECO:0000313" key="4">
    <source>
        <dbReference type="EMBL" id="CAB4582675.1"/>
    </source>
</evidence>
<evidence type="ECO:0000256" key="2">
    <source>
        <dbReference type="SAM" id="MobiDB-lite"/>
    </source>
</evidence>
<feature type="region of interest" description="Disordered" evidence="2">
    <location>
        <begin position="148"/>
        <end position="183"/>
    </location>
</feature>
<feature type="coiled-coil region" evidence="1">
    <location>
        <begin position="46"/>
        <end position="76"/>
    </location>
</feature>
<dbReference type="InterPro" id="IPR007060">
    <property type="entry name" value="FtsL/DivIC"/>
</dbReference>
<organism evidence="4">
    <name type="scientific">freshwater metagenome</name>
    <dbReference type="NCBI Taxonomy" id="449393"/>
    <lineage>
        <taxon>unclassified sequences</taxon>
        <taxon>metagenomes</taxon>
        <taxon>ecological metagenomes</taxon>
    </lineage>
</organism>
<proteinExistence type="predicted"/>
<sequence>MSTAQPPKQPARTAVASLLSSLQSSGFIVTILALLVAGVVILAPSLRILAEQQQEIAQLRDELEQTQQEVFDLEEQRERWKDPSFVETQARERLMFVYPGDITYLVIDDLEDDGDEADTVISESIVAAETDWREALLASYLVAATTSRAPVAQDEGVPEGIPSPEDTTGDSNEPGDISGEPAQ</sequence>
<accession>A0A6J6F530</accession>
<feature type="transmembrane region" description="Helical" evidence="3">
    <location>
        <begin position="27"/>
        <end position="50"/>
    </location>
</feature>
<evidence type="ECO:0000256" key="1">
    <source>
        <dbReference type="SAM" id="Coils"/>
    </source>
</evidence>
<dbReference type="Pfam" id="PF04977">
    <property type="entry name" value="DivIC"/>
    <property type="match status" value="1"/>
</dbReference>
<keyword evidence="3" id="KW-1133">Transmembrane helix</keyword>
<keyword evidence="3" id="KW-0812">Transmembrane</keyword>